<name>A0A0A8Z4K8_ARUDO</name>
<protein>
    <submittedName>
        <fullName evidence="1">Uncharacterized protein</fullName>
    </submittedName>
</protein>
<reference evidence="1" key="1">
    <citation type="submission" date="2014-09" db="EMBL/GenBank/DDBJ databases">
        <authorList>
            <person name="Magalhaes I.L.F."/>
            <person name="Oliveira U."/>
            <person name="Santos F.R."/>
            <person name="Vidigal T.H.D.A."/>
            <person name="Brescovit A.D."/>
            <person name="Santos A.J."/>
        </authorList>
    </citation>
    <scope>NUCLEOTIDE SEQUENCE</scope>
    <source>
        <tissue evidence="1">Shoot tissue taken approximately 20 cm above the soil surface</tissue>
    </source>
</reference>
<proteinExistence type="predicted"/>
<organism evidence="1">
    <name type="scientific">Arundo donax</name>
    <name type="common">Giant reed</name>
    <name type="synonym">Donax arundinaceus</name>
    <dbReference type="NCBI Taxonomy" id="35708"/>
    <lineage>
        <taxon>Eukaryota</taxon>
        <taxon>Viridiplantae</taxon>
        <taxon>Streptophyta</taxon>
        <taxon>Embryophyta</taxon>
        <taxon>Tracheophyta</taxon>
        <taxon>Spermatophyta</taxon>
        <taxon>Magnoliopsida</taxon>
        <taxon>Liliopsida</taxon>
        <taxon>Poales</taxon>
        <taxon>Poaceae</taxon>
        <taxon>PACMAD clade</taxon>
        <taxon>Arundinoideae</taxon>
        <taxon>Arundineae</taxon>
        <taxon>Arundo</taxon>
    </lineage>
</organism>
<accession>A0A0A8Z4K8</accession>
<dbReference type="EMBL" id="GBRH01263566">
    <property type="protein sequence ID" value="JAD34329.1"/>
    <property type="molecule type" value="Transcribed_RNA"/>
</dbReference>
<sequence>MRWIELSVMNFIDAKAWSLQSWLAFHRADQNYPH</sequence>
<reference evidence="1" key="2">
    <citation type="journal article" date="2015" name="Data Brief">
        <title>Shoot transcriptome of the giant reed, Arundo donax.</title>
        <authorList>
            <person name="Barrero R.A."/>
            <person name="Guerrero F.D."/>
            <person name="Moolhuijzen P."/>
            <person name="Goolsby J.A."/>
            <person name="Tidwell J."/>
            <person name="Bellgard S.E."/>
            <person name="Bellgard M.I."/>
        </authorList>
    </citation>
    <scope>NUCLEOTIDE SEQUENCE</scope>
    <source>
        <tissue evidence="1">Shoot tissue taken approximately 20 cm above the soil surface</tissue>
    </source>
</reference>
<dbReference type="AlphaFoldDB" id="A0A0A8Z4K8"/>
<evidence type="ECO:0000313" key="1">
    <source>
        <dbReference type="EMBL" id="JAD34329.1"/>
    </source>
</evidence>